<sequence>MDRETKLWLVVLFFLFSATYCVVGVPQVPCLFIFGDSLSDSGNNNNLNTEAKANFMPYGVDFPAGPTGRFTNGRTSVDIITQLLGFDHFIPPYANTNGTDIALGVNYASGAAGIRNETGTHMGEDISFGLQVQHHRDIVSQLTTKLGTDKVQQHLNKCLYYVNIGNNDYLNNYFLPEHYPSNSNYTTEQYAIALAIEYSTYVKDLYELGARKFSLIGLNLIGCIPYEISTHGKNDSMCVQEESQAAQLFNEELKALVDRYNKELVGAKFIYVNSAFMKYSNFKLPDSLKCCKDKENGLCFPNEESCIGRHLHPFFDAFHPTEKVNLFTARCAYSSPIPTYTYPMDISQLVKL</sequence>
<accession>A0A1S2YG07</accession>
<evidence type="ECO:0000256" key="1">
    <source>
        <dbReference type="ARBA" id="ARBA00004613"/>
    </source>
</evidence>
<dbReference type="RefSeq" id="XP_004504254.1">
    <property type="nucleotide sequence ID" value="XM_004504197.3"/>
</dbReference>
<dbReference type="OrthoDB" id="1683520at2759"/>
<evidence type="ECO:0000313" key="9">
    <source>
        <dbReference type="Proteomes" id="UP000087171"/>
    </source>
</evidence>
<dbReference type="PANTHER" id="PTHR45650:SF89">
    <property type="entry name" value="GDSL-LIKE LIPASE_ACYLHYDROLASE"/>
    <property type="match status" value="1"/>
</dbReference>
<dbReference type="PaxDb" id="3827-XP_004504254.1"/>
<dbReference type="GO" id="GO:0005576">
    <property type="term" value="C:extracellular region"/>
    <property type="evidence" value="ECO:0007669"/>
    <property type="project" value="UniProtKB-SubCell"/>
</dbReference>
<dbReference type="GO" id="GO:0016042">
    <property type="term" value="P:lipid catabolic process"/>
    <property type="evidence" value="ECO:0007669"/>
    <property type="project" value="UniProtKB-KW"/>
</dbReference>
<keyword evidence="9" id="KW-1185">Reference proteome</keyword>
<proteinExistence type="inferred from homology"/>
<evidence type="ECO:0000256" key="8">
    <source>
        <dbReference type="SAM" id="SignalP"/>
    </source>
</evidence>
<comment type="subcellular location">
    <subcellularLocation>
        <location evidence="1">Secreted</location>
    </subcellularLocation>
</comment>
<dbReference type="InterPro" id="IPR051238">
    <property type="entry name" value="GDSL_esterase/lipase"/>
</dbReference>
<evidence type="ECO:0000256" key="2">
    <source>
        <dbReference type="ARBA" id="ARBA00008668"/>
    </source>
</evidence>
<comment type="similarity">
    <text evidence="2">Belongs to the 'GDSL' lipolytic enzyme family.</text>
</comment>
<dbReference type="PANTHER" id="PTHR45650">
    <property type="entry name" value="GDSL-LIKE LIPASE/ACYLHYDROLASE-RELATED"/>
    <property type="match status" value="1"/>
</dbReference>
<dbReference type="KEGG" id="cam:101512094"/>
<dbReference type="GeneID" id="101512094"/>
<evidence type="ECO:0000256" key="5">
    <source>
        <dbReference type="ARBA" id="ARBA00022801"/>
    </source>
</evidence>
<evidence type="ECO:0000256" key="4">
    <source>
        <dbReference type="ARBA" id="ARBA00022729"/>
    </source>
</evidence>
<keyword evidence="7" id="KW-0443">Lipid metabolism</keyword>
<name>A0A1S2YG07_CICAR</name>
<reference evidence="9" key="1">
    <citation type="journal article" date="2013" name="Nat. Biotechnol.">
        <title>Draft genome sequence of chickpea (Cicer arietinum) provides a resource for trait improvement.</title>
        <authorList>
            <person name="Varshney R.K."/>
            <person name="Song C."/>
            <person name="Saxena R.K."/>
            <person name="Azam S."/>
            <person name="Yu S."/>
            <person name="Sharpe A.G."/>
            <person name="Cannon S."/>
            <person name="Baek J."/>
            <person name="Rosen B.D."/>
            <person name="Tar'an B."/>
            <person name="Millan T."/>
            <person name="Zhang X."/>
            <person name="Ramsay L.D."/>
            <person name="Iwata A."/>
            <person name="Wang Y."/>
            <person name="Nelson W."/>
            <person name="Farmer A.D."/>
            <person name="Gaur P.M."/>
            <person name="Soderlund C."/>
            <person name="Penmetsa R.V."/>
            <person name="Xu C."/>
            <person name="Bharti A.K."/>
            <person name="He W."/>
            <person name="Winter P."/>
            <person name="Zhao S."/>
            <person name="Hane J.K."/>
            <person name="Carrasquilla-Garcia N."/>
            <person name="Condie J.A."/>
            <person name="Upadhyaya H.D."/>
            <person name="Luo M.C."/>
            <person name="Thudi M."/>
            <person name="Gowda C.L."/>
            <person name="Singh N.P."/>
            <person name="Lichtenzveig J."/>
            <person name="Gali K.K."/>
            <person name="Rubio J."/>
            <person name="Nadarajan N."/>
            <person name="Dolezel J."/>
            <person name="Bansal K.C."/>
            <person name="Xu X."/>
            <person name="Edwards D."/>
            <person name="Zhang G."/>
            <person name="Kahl G."/>
            <person name="Gil J."/>
            <person name="Singh K.B."/>
            <person name="Datta S.K."/>
            <person name="Jackson S.A."/>
            <person name="Wang J."/>
            <person name="Cook D.R."/>
        </authorList>
    </citation>
    <scope>NUCLEOTIDE SEQUENCE [LARGE SCALE GENOMIC DNA]</scope>
    <source>
        <strain evidence="9">cv. CDC Frontier</strain>
    </source>
</reference>
<feature type="signal peptide" evidence="8">
    <location>
        <begin position="1"/>
        <end position="24"/>
    </location>
</feature>
<dbReference type="AlphaFoldDB" id="A0A1S2YG07"/>
<keyword evidence="3" id="KW-0964">Secreted</keyword>
<dbReference type="Pfam" id="PF00657">
    <property type="entry name" value="Lipase_GDSL"/>
    <property type="match status" value="1"/>
</dbReference>
<keyword evidence="6" id="KW-0442">Lipid degradation</keyword>
<feature type="chain" id="PRO_5010182416" evidence="8">
    <location>
        <begin position="25"/>
        <end position="352"/>
    </location>
</feature>
<dbReference type="GO" id="GO:0016788">
    <property type="term" value="F:hydrolase activity, acting on ester bonds"/>
    <property type="evidence" value="ECO:0007669"/>
    <property type="project" value="InterPro"/>
</dbReference>
<keyword evidence="5" id="KW-0378">Hydrolase</keyword>
<dbReference type="Gene3D" id="3.40.50.1110">
    <property type="entry name" value="SGNH hydrolase"/>
    <property type="match status" value="1"/>
</dbReference>
<evidence type="ECO:0000256" key="3">
    <source>
        <dbReference type="ARBA" id="ARBA00022525"/>
    </source>
</evidence>
<evidence type="ECO:0000313" key="10">
    <source>
        <dbReference type="RefSeq" id="XP_004504254.1"/>
    </source>
</evidence>
<dbReference type="InterPro" id="IPR001087">
    <property type="entry name" value="GDSL"/>
</dbReference>
<reference evidence="10" key="2">
    <citation type="submission" date="2025-08" db="UniProtKB">
        <authorList>
            <consortium name="RefSeq"/>
        </authorList>
    </citation>
    <scope>IDENTIFICATION</scope>
    <source>
        <tissue evidence="10">Etiolated seedlings</tissue>
    </source>
</reference>
<organism evidence="9 10">
    <name type="scientific">Cicer arietinum</name>
    <name type="common">Chickpea</name>
    <name type="synonym">Garbanzo</name>
    <dbReference type="NCBI Taxonomy" id="3827"/>
    <lineage>
        <taxon>Eukaryota</taxon>
        <taxon>Viridiplantae</taxon>
        <taxon>Streptophyta</taxon>
        <taxon>Embryophyta</taxon>
        <taxon>Tracheophyta</taxon>
        <taxon>Spermatophyta</taxon>
        <taxon>Magnoliopsida</taxon>
        <taxon>eudicotyledons</taxon>
        <taxon>Gunneridae</taxon>
        <taxon>Pentapetalae</taxon>
        <taxon>rosids</taxon>
        <taxon>fabids</taxon>
        <taxon>Fabales</taxon>
        <taxon>Fabaceae</taxon>
        <taxon>Papilionoideae</taxon>
        <taxon>50 kb inversion clade</taxon>
        <taxon>NPAAA clade</taxon>
        <taxon>Hologalegina</taxon>
        <taxon>IRL clade</taxon>
        <taxon>Cicereae</taxon>
        <taxon>Cicer</taxon>
    </lineage>
</organism>
<dbReference type="eggNOG" id="ENOG502SIKN">
    <property type="taxonomic scope" value="Eukaryota"/>
</dbReference>
<gene>
    <name evidence="10" type="primary">LOC101512094</name>
</gene>
<dbReference type="CDD" id="cd01837">
    <property type="entry name" value="SGNH_plant_lipase_like"/>
    <property type="match status" value="1"/>
</dbReference>
<dbReference type="Proteomes" id="UP000087171">
    <property type="component" value="Chromosome Ca6"/>
</dbReference>
<evidence type="ECO:0000256" key="7">
    <source>
        <dbReference type="ARBA" id="ARBA00023098"/>
    </source>
</evidence>
<keyword evidence="4 8" id="KW-0732">Signal</keyword>
<dbReference type="InterPro" id="IPR036514">
    <property type="entry name" value="SGNH_hydro_sf"/>
</dbReference>
<protein>
    <submittedName>
        <fullName evidence="10">GDSL esterase/lipase At4g18970-like</fullName>
    </submittedName>
</protein>
<evidence type="ECO:0000256" key="6">
    <source>
        <dbReference type="ARBA" id="ARBA00022963"/>
    </source>
</evidence>
<dbReference type="InterPro" id="IPR035669">
    <property type="entry name" value="SGNH_plant_lipase-like"/>
</dbReference>